<evidence type="ECO:0000256" key="8">
    <source>
        <dbReference type="ARBA" id="ARBA00023163"/>
    </source>
</evidence>
<evidence type="ECO:0000256" key="1">
    <source>
        <dbReference type="ARBA" id="ARBA00004604"/>
    </source>
</evidence>
<dbReference type="InterPro" id="IPR033599">
    <property type="entry name" value="TAF1B/Rrn7"/>
</dbReference>
<organism evidence="11 12">
    <name type="scientific">Smittium mucronatum</name>
    <dbReference type="NCBI Taxonomy" id="133383"/>
    <lineage>
        <taxon>Eukaryota</taxon>
        <taxon>Fungi</taxon>
        <taxon>Fungi incertae sedis</taxon>
        <taxon>Zoopagomycota</taxon>
        <taxon>Kickxellomycotina</taxon>
        <taxon>Harpellomycetes</taxon>
        <taxon>Harpellales</taxon>
        <taxon>Legeriomycetaceae</taxon>
        <taxon>Smittium</taxon>
    </lineage>
</organism>
<dbReference type="PANTHER" id="PTHR31576">
    <property type="entry name" value="TATA BOX-BINDING PROTEIN-ASSOCIATED FACTOR RNA POLYMERASE I SUBUNIT B"/>
    <property type="match status" value="1"/>
</dbReference>
<keyword evidence="12" id="KW-1185">Reference proteome</keyword>
<dbReference type="GO" id="GO:0008270">
    <property type="term" value="F:zinc ion binding"/>
    <property type="evidence" value="ECO:0007669"/>
    <property type="project" value="UniProtKB-KW"/>
</dbReference>
<dbReference type="GO" id="GO:0070860">
    <property type="term" value="C:RNA polymerase I core factor complex"/>
    <property type="evidence" value="ECO:0007669"/>
    <property type="project" value="InterPro"/>
</dbReference>
<feature type="domain" description="Rrn7/TAF1B C-terminal cyclin" evidence="10">
    <location>
        <begin position="246"/>
        <end position="351"/>
    </location>
</feature>
<keyword evidence="4" id="KW-0863">Zinc-finger</keyword>
<gene>
    <name evidence="11" type="ORF">AYI68_g7819</name>
</gene>
<reference evidence="11 12" key="1">
    <citation type="journal article" date="2016" name="Mol. Biol. Evol.">
        <title>Genome-Wide Survey of Gut Fungi (Harpellales) Reveals the First Horizontally Transferred Ubiquitin Gene from a Mosquito Host.</title>
        <authorList>
            <person name="Wang Y."/>
            <person name="White M.M."/>
            <person name="Kvist S."/>
            <person name="Moncalvo J.M."/>
        </authorList>
    </citation>
    <scope>NUCLEOTIDE SEQUENCE [LARGE SCALE GENOMIC DNA]</scope>
    <source>
        <strain evidence="11 12">ALG-7-W6</strain>
    </source>
</reference>
<accession>A0A1R0GMP3</accession>
<evidence type="ECO:0000256" key="2">
    <source>
        <dbReference type="ARBA" id="ARBA00006899"/>
    </source>
</evidence>
<name>A0A1R0GMP3_9FUNG</name>
<dbReference type="STRING" id="133383.A0A1R0GMP3"/>
<dbReference type="Pfam" id="PF20645">
    <property type="entry name" value="Rrn7_cyclin_C"/>
    <property type="match status" value="1"/>
</dbReference>
<sequence length="1016" mass="115625">MNPPTSSRPKKIKLGPCQNCGLNDWRRNNVGRLECPLGHEYHDVVKELWMLRLSDLNIERDYEDDIELHGDLANEISSTEDDSDEDLEGINTFSNDIPNESNILNDITKSIHKTANTENEQDFDQFELHLKYKMLNKEAKDKITEDLDSLNKDTINTGSSKKRKRLHQSLDTMEDGIELNNQAASGEDLDANSSDLVTDDFTSDYSDTNNARIPSDDHTFAPPPKKPFQRTINYKFLRKPRTRFAPPDLNRMKHYVGLMSRMYELKYEIRIPVGNTFLLTHSLVQRLKLPIQMITFVDQIISLSLHKQEKVSQKLSKLPKIRWNVNNEKYVAASLIVVLKLIYGFDGIFRNHPDSQYYLNIFGNENTRMPTFNEFMDFLRSDFYLQSVPSNFLTLTMIDDRMLNRYSDYLERLLLLEGTSFKVKTRKRFANHLNTTFSELHYFLKNENQNKEFSPMQRYLQQYLTDCWLTSNEAFLKEENASNTISTNSLDVDKDVCNKQINNSGFGDVSGTCIDSIYCLSSGLEKSTEFEFDSILSSGNRNHLNNGLGNVSVNDGSISNPKFPFKYLLNTTLSGSHQYVKIFDLVNTMSNYKESNQKSINGSKENVTDLNLGFDVDSTGSNIPDRFSDVQDTQYPFSQLGANFFSFTSDSNISTVPETEPVLGGDESTSKSAGTKEPVDRFFLLLQNYYDKVVKSYPKKLIPLEYYMRDYDSILNGLIKSSFHQHLGISILTDAQKSNLLDKKRGFLKNNAESKGGRDTDAQECNLLPENLLFSGDMIPVYLKMKAENGLSMGNFHRDYSNVLVYMADLCGVGARDLHDQVSTIESNLLKNQVEMRLRHEGPQNYIFESQTETNRVGNAFNGNAGDHNLKAGNFAHDLEKGLESFAAKLGPDPTGSSDALQPLQPSGEFATWRHRFSEKIDIVDINDEELAGRSFIKRRIRNGILMESSKFLKKINRSAATEPGSAAKPASSNHKQEFVHMGLDEFHGGLPRLDLKLDGIARRNYVQTSSFDVEM</sequence>
<dbReference type="OrthoDB" id="428577at2759"/>
<keyword evidence="3" id="KW-0479">Metal-binding</keyword>
<dbReference type="PANTHER" id="PTHR31576:SF2">
    <property type="entry name" value="TATA BOX-BINDING PROTEIN-ASSOCIATED FACTOR RNA POLYMERASE I SUBUNIT B"/>
    <property type="match status" value="1"/>
</dbReference>
<dbReference type="GO" id="GO:0042790">
    <property type="term" value="P:nucleolar large rRNA transcription by RNA polymerase I"/>
    <property type="evidence" value="ECO:0007669"/>
    <property type="project" value="TreeGrafter"/>
</dbReference>
<dbReference type="GO" id="GO:0001164">
    <property type="term" value="F:RNA polymerase I core promoter sequence-specific DNA binding"/>
    <property type="evidence" value="ECO:0007669"/>
    <property type="project" value="InterPro"/>
</dbReference>
<comment type="subcellular location">
    <subcellularLocation>
        <location evidence="1">Nucleus</location>
        <location evidence="1">Nucleolus</location>
    </subcellularLocation>
</comment>
<evidence type="ECO:0000256" key="6">
    <source>
        <dbReference type="ARBA" id="ARBA00023015"/>
    </source>
</evidence>
<keyword evidence="5" id="KW-0862">Zinc</keyword>
<comment type="caution">
    <text evidence="11">The sequence shown here is derived from an EMBL/GenBank/DDBJ whole genome shotgun (WGS) entry which is preliminary data.</text>
</comment>
<dbReference type="AlphaFoldDB" id="A0A1R0GMP3"/>
<evidence type="ECO:0000256" key="4">
    <source>
        <dbReference type="ARBA" id="ARBA00022771"/>
    </source>
</evidence>
<keyword evidence="6" id="KW-0805">Transcription regulation</keyword>
<dbReference type="InterPro" id="IPR048538">
    <property type="entry name" value="Rrn7_cyclin_C"/>
</dbReference>
<evidence type="ECO:0000256" key="9">
    <source>
        <dbReference type="ARBA" id="ARBA00023242"/>
    </source>
</evidence>
<protein>
    <recommendedName>
        <fullName evidence="10">Rrn7/TAF1B C-terminal cyclin domain-containing protein</fullName>
    </recommendedName>
</protein>
<keyword evidence="7" id="KW-0238">DNA-binding</keyword>
<keyword evidence="8" id="KW-0804">Transcription</keyword>
<keyword evidence="9" id="KW-0539">Nucleus</keyword>
<evidence type="ECO:0000256" key="7">
    <source>
        <dbReference type="ARBA" id="ARBA00023125"/>
    </source>
</evidence>
<dbReference type="EMBL" id="LSSL01007175">
    <property type="protein sequence ID" value="OLY78138.1"/>
    <property type="molecule type" value="Genomic_DNA"/>
</dbReference>
<evidence type="ECO:0000256" key="5">
    <source>
        <dbReference type="ARBA" id="ARBA00022833"/>
    </source>
</evidence>
<evidence type="ECO:0000256" key="3">
    <source>
        <dbReference type="ARBA" id="ARBA00022723"/>
    </source>
</evidence>
<evidence type="ECO:0000313" key="12">
    <source>
        <dbReference type="Proteomes" id="UP000187455"/>
    </source>
</evidence>
<evidence type="ECO:0000259" key="10">
    <source>
        <dbReference type="Pfam" id="PF20645"/>
    </source>
</evidence>
<evidence type="ECO:0000313" key="11">
    <source>
        <dbReference type="EMBL" id="OLY78138.1"/>
    </source>
</evidence>
<proteinExistence type="inferred from homology"/>
<comment type="similarity">
    <text evidence="2">Belongs to the RRN7/TAF1B family.</text>
</comment>
<dbReference type="Proteomes" id="UP000187455">
    <property type="component" value="Unassembled WGS sequence"/>
</dbReference>